<protein>
    <submittedName>
        <fullName evidence="22">Polyprotein</fullName>
    </submittedName>
</protein>
<accession>A0A3G4YID6</accession>
<evidence type="ECO:0000256" key="2">
    <source>
        <dbReference type="ARBA" id="ARBA00022581"/>
    </source>
</evidence>
<proteinExistence type="inferred from homology"/>
<evidence type="ECO:0000256" key="6">
    <source>
        <dbReference type="ARBA" id="ARBA00022679"/>
    </source>
</evidence>
<keyword evidence="9" id="KW-0378">Hydrolase</keyword>
<keyword evidence="13" id="KW-0693">Viral RNA replication</keyword>
<dbReference type="Pfam" id="PF05381">
    <property type="entry name" value="Peptidase_C21"/>
    <property type="match status" value="1"/>
</dbReference>
<evidence type="ECO:0000256" key="4">
    <source>
        <dbReference type="ARBA" id="ARBA00022662"/>
    </source>
</evidence>
<evidence type="ECO:0000256" key="8">
    <source>
        <dbReference type="ARBA" id="ARBA00022741"/>
    </source>
</evidence>
<dbReference type="GO" id="GO:0006508">
    <property type="term" value="P:proteolysis"/>
    <property type="evidence" value="ECO:0007669"/>
    <property type="project" value="UniProtKB-KW"/>
</dbReference>
<dbReference type="GO" id="GO:0008174">
    <property type="term" value="F:mRNA methyltransferase activity"/>
    <property type="evidence" value="ECO:0007669"/>
    <property type="project" value="UniProtKB-UniRule"/>
</dbReference>
<evidence type="ECO:0000256" key="11">
    <source>
        <dbReference type="ARBA" id="ARBA00022840"/>
    </source>
</evidence>
<dbReference type="EMBL" id="MH155881">
    <property type="protein sequence ID" value="AYV61001.1"/>
    <property type="molecule type" value="Genomic_RNA"/>
</dbReference>
<feature type="domain" description="RdRp catalytic" evidence="19">
    <location>
        <begin position="1421"/>
        <end position="1528"/>
    </location>
</feature>
<evidence type="ECO:0000313" key="22">
    <source>
        <dbReference type="EMBL" id="AYV61001.1"/>
    </source>
</evidence>
<dbReference type="GO" id="GO:0004197">
    <property type="term" value="F:cysteine-type endopeptidase activity"/>
    <property type="evidence" value="ECO:0007669"/>
    <property type="project" value="InterPro"/>
</dbReference>
<feature type="transmembrane region" description="Helical" evidence="18">
    <location>
        <begin position="374"/>
        <end position="395"/>
    </location>
</feature>
<dbReference type="Gene3D" id="3.90.70.100">
    <property type="match status" value="1"/>
</dbReference>
<evidence type="ECO:0000256" key="10">
    <source>
        <dbReference type="ARBA" id="ARBA00022807"/>
    </source>
</evidence>
<evidence type="ECO:0000256" key="7">
    <source>
        <dbReference type="ARBA" id="ARBA00022695"/>
    </source>
</evidence>
<dbReference type="GO" id="GO:0039648">
    <property type="term" value="P:symbiont-mediated perturbation of host ubiquitin-like protein modification"/>
    <property type="evidence" value="ECO:0007669"/>
    <property type="project" value="UniProtKB-KW"/>
</dbReference>
<evidence type="ECO:0000256" key="14">
    <source>
        <dbReference type="ARBA" id="ARBA00023268"/>
    </source>
</evidence>
<dbReference type="PROSITE" id="PS50507">
    <property type="entry name" value="RDRP_SSRNA_POS"/>
    <property type="match status" value="1"/>
</dbReference>
<keyword evidence="11" id="KW-0067">ATP-binding</keyword>
<feature type="region of interest" description="Disordered" evidence="17">
    <location>
        <begin position="755"/>
        <end position="780"/>
    </location>
</feature>
<evidence type="ECO:0000256" key="16">
    <source>
        <dbReference type="ARBA" id="ARBA00046330"/>
    </source>
</evidence>
<dbReference type="GO" id="GO:0032259">
    <property type="term" value="P:methylation"/>
    <property type="evidence" value="ECO:0007669"/>
    <property type="project" value="UniProtKB-KW"/>
</dbReference>
<dbReference type="Pfam" id="PF01660">
    <property type="entry name" value="Vmethyltransf"/>
    <property type="match status" value="1"/>
</dbReference>
<keyword evidence="12" id="KW-1127">Modulation of host ubiquitin pathway by viral deubiquitinase</keyword>
<dbReference type="GO" id="GO:0006351">
    <property type="term" value="P:DNA-templated transcription"/>
    <property type="evidence" value="ECO:0007669"/>
    <property type="project" value="InterPro"/>
</dbReference>
<keyword evidence="6" id="KW-0808">Transferase</keyword>
<evidence type="ECO:0000256" key="12">
    <source>
        <dbReference type="ARBA" id="ARBA00022876"/>
    </source>
</evidence>
<feature type="region of interest" description="Disordered" evidence="17">
    <location>
        <begin position="492"/>
        <end position="576"/>
    </location>
</feature>
<evidence type="ECO:0000256" key="15">
    <source>
        <dbReference type="ARBA" id="ARBA00045135"/>
    </source>
</evidence>
<feature type="domain" description="Alphavirus-like MT" evidence="21">
    <location>
        <begin position="64"/>
        <end position="229"/>
    </location>
</feature>
<keyword evidence="2" id="KW-0945">Host-virus interaction</keyword>
<dbReference type="Pfam" id="PF00978">
    <property type="entry name" value="RdRP_2"/>
    <property type="match status" value="1"/>
</dbReference>
<reference evidence="22" key="1">
    <citation type="journal article" date="2018" name="Sci. Rep.">
        <title>Viral diversity of Rhipicephalus microplus parasitizing cattle in southern Brazil.</title>
        <authorList>
            <person name="Souza W.M."/>
            <person name="Fumagalli M.J."/>
            <person name="Torres Carrasco A.O."/>
            <person name="Romeiro M.F."/>
            <person name="Modha S."/>
            <person name="Seki M.C."/>
            <person name="Gheller J.M."/>
            <person name="Daffre S."/>
            <person name="Nunes M.R."/>
            <person name="Murcia P.R."/>
            <person name="Acrani G.O."/>
            <person name="Figueiredo L.T."/>
        </authorList>
    </citation>
    <scope>NUCLEOTIDE SEQUENCE</scope>
    <source>
        <strain evidence="22">GTV-like1_3</strain>
    </source>
</reference>
<keyword evidence="8" id="KW-0547">Nucleotide-binding</keyword>
<dbReference type="PROSITE" id="PS51743">
    <property type="entry name" value="ALPHAVIRUS_MT"/>
    <property type="match status" value="1"/>
</dbReference>
<dbReference type="PROSITE" id="PS51657">
    <property type="entry name" value="PSRV_HELICASE"/>
    <property type="match status" value="1"/>
</dbReference>
<dbReference type="GO" id="GO:0006396">
    <property type="term" value="P:RNA processing"/>
    <property type="evidence" value="ECO:0007669"/>
    <property type="project" value="InterPro"/>
</dbReference>
<keyword evidence="18" id="KW-0472">Membrane</keyword>
<dbReference type="InterPro" id="IPR027351">
    <property type="entry name" value="(+)RNA_virus_helicase_core_dom"/>
</dbReference>
<dbReference type="GO" id="GO:0003968">
    <property type="term" value="F:RNA-directed RNA polymerase activity"/>
    <property type="evidence" value="ECO:0007669"/>
    <property type="project" value="UniProtKB-KW"/>
</dbReference>
<keyword evidence="7" id="KW-0548">Nucleotidyltransferase</keyword>
<evidence type="ECO:0000256" key="9">
    <source>
        <dbReference type="ARBA" id="ARBA00022801"/>
    </source>
</evidence>
<evidence type="ECO:0000256" key="13">
    <source>
        <dbReference type="ARBA" id="ARBA00022953"/>
    </source>
</evidence>
<dbReference type="GO" id="GO:0016556">
    <property type="term" value="P:mRNA modification"/>
    <property type="evidence" value="ECO:0007669"/>
    <property type="project" value="InterPro"/>
</dbReference>
<feature type="compositionally biased region" description="Low complexity" evidence="17">
    <location>
        <begin position="557"/>
        <end position="575"/>
    </location>
</feature>
<dbReference type="PROSITE" id="PS51738">
    <property type="entry name" value="PEPTIDASE_C21"/>
    <property type="match status" value="1"/>
</dbReference>
<dbReference type="InterPro" id="IPR002588">
    <property type="entry name" value="Alphavirus-like_MT_dom"/>
</dbReference>
<keyword evidence="3" id="KW-0489">Methyltransferase</keyword>
<organism evidence="22">
    <name type="scientific">Guarapuava tymovirus-like 1</name>
    <dbReference type="NCBI Taxonomy" id="2487752"/>
    <lineage>
        <taxon>Viruses</taxon>
        <taxon>Riboviria</taxon>
        <taxon>Orthornavirae</taxon>
        <taxon>Kitrinoviricota</taxon>
        <taxon>Alsuviricetes</taxon>
        <taxon>Tymovirales</taxon>
    </lineage>
</organism>
<dbReference type="InterPro" id="IPR008043">
    <property type="entry name" value="Peptidase_C21"/>
</dbReference>
<evidence type="ECO:0000259" key="20">
    <source>
        <dbReference type="PROSITE" id="PS51657"/>
    </source>
</evidence>
<dbReference type="CDD" id="cd23247">
    <property type="entry name" value="Tymoviridae_RdRp"/>
    <property type="match status" value="1"/>
</dbReference>
<sequence length="1676" mass="186344">MASSAPVPSFANTLENLPQHLRDVVLTNQVPKQTAFLEKADQLPLFLTPQPLHDELVAFGLPLTGLETDTHPHAAHKNLELWFYQSTLAAFARCAPTTCVSMKESKVQRLNKRLGLSLSVKNPALTGRDRVRYSAPAGPAFPILTTPRAYLDYALMFYTPAEIACVFHQNPALEDLLCTTIIPAETVHRLPSLYPHLYQLQYCGDQLLYTMESGANGAYQQPLHARDWLDISHIVSGSLTLTVSLVESFRSHHVLLISRGRHVTEDLRVFDSPGLYELPPGALFTAPLHSRLVPPRVYHAAFSYARSVRSLRDSDITAFIRTQRSHAEFAWVHPSAWDLLADFMKQTVLLGPEIKYNFPSWLHTVKAWVSQHPWLLGVASVAAGASTLAAVAAAIQSLAPFVLPALVVAGLAALFFAAGYLLDRLRASRARAYIAFLFEREFHLSFKTHEVEVQAPFTAPIPAPRRRTAHVDSVLSPKKASVPDEDAFERLTAEFPPPGCVTPPTDPPDEASPLGPTPAPRSAIGGARPCPEPRPHSPESGPAHVTEFPTPSELEFSGRGRASSYRPRSPSAPAGFDVNAKFTHVSGTTHQAVTEVSGELPKVKDVSRPPPVVDVTEFPDRKPAWEHLGLTQPELGLHFEFGARCTACTLPIPERNICLLDSVRRTVGHSLAAQWEALSILPDRLLRNEETLEHGFSTDHLAVLCHRLRFSAVVWDTELALELRLGPPSDHVPQAHIIHEPGHFRPAKSGEIAKLRRRNPDHPPPAPKPPPPLQPFRADPDRAKNLCRNMRSGCEGVLHDLDLPGFSGREYLEHLDRLVDAAKASRHHREVTLEYISGVAGCGKSAPLAKRLLSRSSQDFRIVVPTHNLRGEWYSGLLQGRVRSNQVSTWEKGLLHHAQLVVLDELPKMPRGYLDLCIIADPSVRKVIVLADPAQVEYFPLDPRSTNMRIESTCAVLRPHLRSYCITSQRVPARIARPLGIISSSGVEGFVRCKIPTAADYAQGAIVLVNSHATAKTFAHNGVPCYTVAGSQGLTIRAPVFIQLSPTSRLLSVNAQYVALTRSTVGVYFFGDTDMLENGDSLYRDVYAGLPRPLDQRFPILDSSTFSATLFGGANIIRSSSQMFGPAKLDPEYSADVLRGECVQEGSPERATTLHLPPSRLPLHQDLEILSPSSAEPQSVLPTPPFAEPCLPRVDFRDLVTSFDCEPWDASAKEITFRGVRSNQFPELNAPRLLGAQALGTIAARHDERRDPTLLKASITKRLRFRRSAQPYRFSDRDHTLAHLLITSLAGLYHRDPNHREPFDPDLFARCIAENEFAQLTNKTQKVIMANAERSDPDWRWSVVRIFAKTQHKINAGTIFGPWKACQTLALMHDAVILLLGPVKKYQRHFDARDRPANIYIHAGKTPSQLSAFCQGRLRSSSSIANDYTAFDQSQHGEAVLLERWKMWRLSIPEHLIRLHVWIKTNITTQFGPLTCMRLTGEPGTYDDNSDYNLAVLGLRYLLSFHHTIFVSGDDSAIFPPPREHPRWAHTQPLLHLRFKTVQQKHTLFCGYYLGPAGACRDPLALFAKLAVAQDEDRLQEVLLSHLAEFSTGHRLGEPVFSLFPESLTLYHCACFQLFCRKCSPAQKLILRAPGTAIGSISKSITASDRLSQKAYQILRELDPNFKHHNFSDRPY</sequence>
<dbReference type="Pfam" id="PF01443">
    <property type="entry name" value="Viral_helicase1"/>
    <property type="match status" value="1"/>
</dbReference>
<dbReference type="InterPro" id="IPR007094">
    <property type="entry name" value="RNA-dir_pol_PSvirus"/>
</dbReference>
<keyword evidence="5" id="KW-0645">Protease</keyword>
<dbReference type="InterPro" id="IPR001788">
    <property type="entry name" value="RNA-dep_RNA_pol_alsuvir"/>
</dbReference>
<dbReference type="InterPro" id="IPR043181">
    <property type="entry name" value="TYMV_endopept_dom"/>
</dbReference>
<feature type="domain" description="(+)RNA virus helicase C-terminal" evidence="20">
    <location>
        <begin position="807"/>
        <end position="1102"/>
    </location>
</feature>
<feature type="transmembrane region" description="Helical" evidence="18">
    <location>
        <begin position="401"/>
        <end position="422"/>
    </location>
</feature>
<evidence type="ECO:0000256" key="5">
    <source>
        <dbReference type="ARBA" id="ARBA00022670"/>
    </source>
</evidence>
<feature type="compositionally biased region" description="Pro residues" evidence="17">
    <location>
        <begin position="495"/>
        <end position="506"/>
    </location>
</feature>
<evidence type="ECO:0000256" key="1">
    <source>
        <dbReference type="ARBA" id="ARBA00022484"/>
    </source>
</evidence>
<keyword evidence="18" id="KW-0812">Transmembrane</keyword>
<evidence type="ECO:0000256" key="3">
    <source>
        <dbReference type="ARBA" id="ARBA00022603"/>
    </source>
</evidence>
<evidence type="ECO:0000259" key="19">
    <source>
        <dbReference type="PROSITE" id="PS50507"/>
    </source>
</evidence>
<dbReference type="GO" id="GO:0039694">
    <property type="term" value="P:viral RNA genome replication"/>
    <property type="evidence" value="ECO:0007669"/>
    <property type="project" value="InterPro"/>
</dbReference>
<keyword evidence="18" id="KW-1133">Transmembrane helix</keyword>
<dbReference type="InterPro" id="IPR043502">
    <property type="entry name" value="DNA/RNA_pol_sf"/>
</dbReference>
<comment type="function">
    <text evidence="15">RNA-directed RNA polymerase is responsible for the replication and transcription of the genome.</text>
</comment>
<name>A0A3G4YID6_9VIRU</name>
<dbReference type="SUPFAM" id="SSF56672">
    <property type="entry name" value="DNA/RNA polymerases"/>
    <property type="match status" value="1"/>
</dbReference>
<comment type="similarity">
    <text evidence="16">Belongs to the Tymoviridae non-structural replication polyprotein family.</text>
</comment>
<keyword evidence="4" id="KW-1130">Modulation of host ubiquitin pathway by virus</keyword>
<keyword evidence="10" id="KW-0788">Thiol protease</keyword>
<dbReference type="GO" id="GO:0005524">
    <property type="term" value="F:ATP binding"/>
    <property type="evidence" value="ECO:0007669"/>
    <property type="project" value="UniProtKB-KW"/>
</dbReference>
<keyword evidence="1" id="KW-0696">RNA-directed RNA polymerase</keyword>
<evidence type="ECO:0000259" key="21">
    <source>
        <dbReference type="PROSITE" id="PS51743"/>
    </source>
</evidence>
<evidence type="ECO:0000256" key="18">
    <source>
        <dbReference type="SAM" id="Phobius"/>
    </source>
</evidence>
<feature type="compositionally biased region" description="Pro residues" evidence="17">
    <location>
        <begin position="762"/>
        <end position="774"/>
    </location>
</feature>
<evidence type="ECO:0000256" key="17">
    <source>
        <dbReference type="SAM" id="MobiDB-lite"/>
    </source>
</evidence>
<dbReference type="GO" id="GO:0003723">
    <property type="term" value="F:RNA binding"/>
    <property type="evidence" value="ECO:0007669"/>
    <property type="project" value="InterPro"/>
</dbReference>
<keyword evidence="14" id="KW-0511">Multifunctional enzyme</keyword>